<dbReference type="SUPFAM" id="SSF49503">
    <property type="entry name" value="Cupredoxins"/>
    <property type="match status" value="1"/>
</dbReference>
<reference evidence="3" key="1">
    <citation type="submission" date="2023-05" db="EMBL/GenBank/DDBJ databases">
        <authorList>
            <person name="Huff M."/>
        </authorList>
    </citation>
    <scope>NUCLEOTIDE SEQUENCE</scope>
</reference>
<dbReference type="Proteomes" id="UP000834106">
    <property type="component" value="Chromosome 23"/>
</dbReference>
<accession>A0AAD2AJ89</accession>
<proteinExistence type="predicted"/>
<name>A0AAD2AJ89_9LAMI</name>
<feature type="region of interest" description="Disordered" evidence="1">
    <location>
        <begin position="48"/>
        <end position="81"/>
    </location>
</feature>
<dbReference type="Pfam" id="PF02298">
    <property type="entry name" value="Cu_bind_like"/>
    <property type="match status" value="1"/>
</dbReference>
<dbReference type="PROSITE" id="PS51485">
    <property type="entry name" value="PHYTOCYANIN"/>
    <property type="match status" value="1"/>
</dbReference>
<gene>
    <name evidence="3" type="ORF">FPE_LOCUS34801</name>
</gene>
<dbReference type="AlphaFoldDB" id="A0AAD2AJ89"/>
<dbReference type="InterPro" id="IPR008972">
    <property type="entry name" value="Cupredoxin"/>
</dbReference>
<dbReference type="EMBL" id="OU503058">
    <property type="protein sequence ID" value="CAI9787371.1"/>
    <property type="molecule type" value="Genomic_DNA"/>
</dbReference>
<evidence type="ECO:0000313" key="3">
    <source>
        <dbReference type="EMBL" id="CAI9787371.1"/>
    </source>
</evidence>
<feature type="domain" description="Phytocyanin" evidence="2">
    <location>
        <begin position="1"/>
        <end position="52"/>
    </location>
</feature>
<evidence type="ECO:0000256" key="1">
    <source>
        <dbReference type="SAM" id="MobiDB-lite"/>
    </source>
</evidence>
<sequence>MDDFDSCNGDNAVSVKLNGPANYTLDAGDTYFICLEDDHCVQGQQLAVKASATGSPTSSPSPRQFANGPSSSNTPPPPPEQSFAARVVNISFIVSMSLVIANFF</sequence>
<evidence type="ECO:0000313" key="4">
    <source>
        <dbReference type="Proteomes" id="UP000834106"/>
    </source>
</evidence>
<keyword evidence="4" id="KW-1185">Reference proteome</keyword>
<dbReference type="GO" id="GO:0009055">
    <property type="term" value="F:electron transfer activity"/>
    <property type="evidence" value="ECO:0007669"/>
    <property type="project" value="InterPro"/>
</dbReference>
<protein>
    <recommendedName>
        <fullName evidence="2">Phytocyanin domain-containing protein</fullName>
    </recommendedName>
</protein>
<organism evidence="3 4">
    <name type="scientific">Fraxinus pennsylvanica</name>
    <dbReference type="NCBI Taxonomy" id="56036"/>
    <lineage>
        <taxon>Eukaryota</taxon>
        <taxon>Viridiplantae</taxon>
        <taxon>Streptophyta</taxon>
        <taxon>Embryophyta</taxon>
        <taxon>Tracheophyta</taxon>
        <taxon>Spermatophyta</taxon>
        <taxon>Magnoliopsida</taxon>
        <taxon>eudicotyledons</taxon>
        <taxon>Gunneridae</taxon>
        <taxon>Pentapetalae</taxon>
        <taxon>asterids</taxon>
        <taxon>lamiids</taxon>
        <taxon>Lamiales</taxon>
        <taxon>Oleaceae</taxon>
        <taxon>Oleeae</taxon>
        <taxon>Fraxinus</taxon>
    </lineage>
</organism>
<dbReference type="InterPro" id="IPR003245">
    <property type="entry name" value="Phytocyanin_dom"/>
</dbReference>
<feature type="compositionally biased region" description="Low complexity" evidence="1">
    <location>
        <begin position="50"/>
        <end position="62"/>
    </location>
</feature>
<evidence type="ECO:0000259" key="2">
    <source>
        <dbReference type="PROSITE" id="PS51485"/>
    </source>
</evidence>
<dbReference type="Gene3D" id="2.60.40.420">
    <property type="entry name" value="Cupredoxins - blue copper proteins"/>
    <property type="match status" value="1"/>
</dbReference>